<dbReference type="InterPro" id="IPR000843">
    <property type="entry name" value="HTH_LacI"/>
</dbReference>
<evidence type="ECO:0000313" key="7">
    <source>
        <dbReference type="Proteomes" id="UP000000377"/>
    </source>
</evidence>
<organism evidence="6 7">
    <name type="scientific">Streptomyces bingchenggensis (strain BCW-1)</name>
    <dbReference type="NCBI Taxonomy" id="749414"/>
    <lineage>
        <taxon>Bacteria</taxon>
        <taxon>Bacillati</taxon>
        <taxon>Actinomycetota</taxon>
        <taxon>Actinomycetes</taxon>
        <taxon>Kitasatosporales</taxon>
        <taxon>Streptomycetaceae</taxon>
        <taxon>Streptomyces</taxon>
    </lineage>
</organism>
<protein>
    <submittedName>
        <fullName evidence="6">LacI family transcriptional regulator</fullName>
    </submittedName>
</protein>
<dbReference type="SMART" id="SM00354">
    <property type="entry name" value="HTH_LACI"/>
    <property type="match status" value="1"/>
</dbReference>
<keyword evidence="7" id="KW-1185">Reference proteome</keyword>
<dbReference type="Pfam" id="PF00356">
    <property type="entry name" value="LacI"/>
    <property type="match status" value="1"/>
</dbReference>
<evidence type="ECO:0000259" key="5">
    <source>
        <dbReference type="PROSITE" id="PS50932"/>
    </source>
</evidence>
<dbReference type="AlphaFoldDB" id="D7BPW8"/>
<dbReference type="STRING" id="749414.SBI_01854"/>
<evidence type="ECO:0000256" key="4">
    <source>
        <dbReference type="SAM" id="MobiDB-lite"/>
    </source>
</evidence>
<dbReference type="CDD" id="cd06267">
    <property type="entry name" value="PBP1_LacI_sugar_binding-like"/>
    <property type="match status" value="1"/>
</dbReference>
<dbReference type="PROSITE" id="PS50932">
    <property type="entry name" value="HTH_LACI_2"/>
    <property type="match status" value="1"/>
</dbReference>
<dbReference type="InterPro" id="IPR028082">
    <property type="entry name" value="Peripla_BP_I"/>
</dbReference>
<evidence type="ECO:0000256" key="3">
    <source>
        <dbReference type="ARBA" id="ARBA00023163"/>
    </source>
</evidence>
<reference evidence="6 7" key="1">
    <citation type="journal article" date="2010" name="J. Bacteriol.">
        <title>Genome sequence of the milbemycin-producing bacterium Streptomyces bingchenggensis.</title>
        <authorList>
            <person name="Wang X.J."/>
            <person name="Yan Y.J."/>
            <person name="Zhang B."/>
            <person name="An J."/>
            <person name="Wang J.J."/>
            <person name="Tian J."/>
            <person name="Jiang L."/>
            <person name="Chen Y.H."/>
            <person name="Huang S.X."/>
            <person name="Yin M."/>
            <person name="Zhang J."/>
            <person name="Gao A.L."/>
            <person name="Liu C.X."/>
            <person name="Zhu Z.X."/>
            <person name="Xiang W.S."/>
        </authorList>
    </citation>
    <scope>NUCLEOTIDE SEQUENCE [LARGE SCALE GENOMIC DNA]</scope>
    <source>
        <strain evidence="6 7">BCW-1</strain>
    </source>
</reference>
<dbReference type="SUPFAM" id="SSF47413">
    <property type="entry name" value="lambda repressor-like DNA-binding domains"/>
    <property type="match status" value="1"/>
</dbReference>
<evidence type="ECO:0000256" key="1">
    <source>
        <dbReference type="ARBA" id="ARBA00023015"/>
    </source>
</evidence>
<keyword evidence="1" id="KW-0805">Transcription regulation</keyword>
<dbReference type="PANTHER" id="PTHR30146">
    <property type="entry name" value="LACI-RELATED TRANSCRIPTIONAL REPRESSOR"/>
    <property type="match status" value="1"/>
</dbReference>
<dbReference type="GO" id="GO:0000976">
    <property type="term" value="F:transcription cis-regulatory region binding"/>
    <property type="evidence" value="ECO:0007669"/>
    <property type="project" value="TreeGrafter"/>
</dbReference>
<dbReference type="PATRIC" id="fig|749414.3.peg.1918"/>
<dbReference type="Pfam" id="PF13377">
    <property type="entry name" value="Peripla_BP_3"/>
    <property type="match status" value="1"/>
</dbReference>
<dbReference type="PANTHER" id="PTHR30146:SF138">
    <property type="entry name" value="TRANSCRIPTIONAL REGULATORY PROTEIN"/>
    <property type="match status" value="1"/>
</dbReference>
<dbReference type="HOGENOM" id="CLU_037628_6_0_11"/>
<keyword evidence="2" id="KW-0238">DNA-binding</keyword>
<dbReference type="InterPro" id="IPR010982">
    <property type="entry name" value="Lambda_DNA-bd_dom_sf"/>
</dbReference>
<keyword evidence="3" id="KW-0804">Transcription</keyword>
<dbReference type="Proteomes" id="UP000000377">
    <property type="component" value="Chromosome"/>
</dbReference>
<dbReference type="InterPro" id="IPR046335">
    <property type="entry name" value="LacI/GalR-like_sensor"/>
</dbReference>
<dbReference type="EMBL" id="CP002047">
    <property type="protein sequence ID" value="ADI04975.1"/>
    <property type="molecule type" value="Genomic_DNA"/>
</dbReference>
<sequence length="348" mass="36106">MAPTLTEVAKHANVALSTASRAFSDPNRLGPQTLRKVLTVAQELGYESSVTRTVEPADNMGTATVAVVVPDIANPVFGAFVKAAQGEGWRRRQTVVLADTDFDPDHEREVLAHLREQADGLIVCSPRLDADEVLDICGHTPAVLVNRETTGADCVLADTAEGMRQAVEYLAALGHRRIAYVQGMQRSWSNAQRVELIRAEAGRAGLELTLLGWQSETVAGGTAAAAGVLASGASAVIAHNDLVALGVISGARALGVSVPENLSVVGVDDIPFAEVSQPSLTSIAVPMVRAGALSLELLGKAIAGERQTPRTLRLPTQLIVRGSTGAARTRPAGHGATADGPTAGKGGS</sequence>
<name>D7BPW8_STRBB</name>
<dbReference type="Gene3D" id="3.40.50.2300">
    <property type="match status" value="2"/>
</dbReference>
<proteinExistence type="predicted"/>
<dbReference type="Gene3D" id="1.10.260.40">
    <property type="entry name" value="lambda repressor-like DNA-binding domains"/>
    <property type="match status" value="1"/>
</dbReference>
<dbReference type="GO" id="GO:0003700">
    <property type="term" value="F:DNA-binding transcription factor activity"/>
    <property type="evidence" value="ECO:0007669"/>
    <property type="project" value="TreeGrafter"/>
</dbReference>
<dbReference type="eggNOG" id="COG1609">
    <property type="taxonomic scope" value="Bacteria"/>
</dbReference>
<dbReference type="RefSeq" id="WP_014174454.1">
    <property type="nucleotide sequence ID" value="NC_016582.1"/>
</dbReference>
<dbReference type="KEGG" id="sbh:SBI_01854"/>
<dbReference type="SUPFAM" id="SSF53822">
    <property type="entry name" value="Periplasmic binding protein-like I"/>
    <property type="match status" value="1"/>
</dbReference>
<dbReference type="CDD" id="cd01392">
    <property type="entry name" value="HTH_LacI"/>
    <property type="match status" value="1"/>
</dbReference>
<feature type="domain" description="HTH lacI-type" evidence="5">
    <location>
        <begin position="3"/>
        <end position="46"/>
    </location>
</feature>
<gene>
    <name evidence="6" type="ordered locus">SBI_01854</name>
</gene>
<evidence type="ECO:0000313" key="6">
    <source>
        <dbReference type="EMBL" id="ADI04975.1"/>
    </source>
</evidence>
<feature type="region of interest" description="Disordered" evidence="4">
    <location>
        <begin position="323"/>
        <end position="348"/>
    </location>
</feature>
<accession>D7BPW8</accession>
<evidence type="ECO:0000256" key="2">
    <source>
        <dbReference type="ARBA" id="ARBA00023125"/>
    </source>
</evidence>